<dbReference type="InParanoid" id="E1Z4A7"/>
<dbReference type="EMBL" id="GL433836">
    <property type="protein sequence ID" value="EFN59020.1"/>
    <property type="molecule type" value="Genomic_DNA"/>
</dbReference>
<feature type="region of interest" description="Disordered" evidence="2">
    <location>
        <begin position="203"/>
        <end position="278"/>
    </location>
</feature>
<dbReference type="KEGG" id="cvr:CHLNCDRAFT_137699"/>
<dbReference type="Proteomes" id="UP000008141">
    <property type="component" value="Unassembled WGS sequence"/>
</dbReference>
<keyword evidence="5" id="KW-1185">Reference proteome</keyword>
<organism evidence="5">
    <name type="scientific">Chlorella variabilis</name>
    <name type="common">Green alga</name>
    <dbReference type="NCBI Taxonomy" id="554065"/>
    <lineage>
        <taxon>Eukaryota</taxon>
        <taxon>Viridiplantae</taxon>
        <taxon>Chlorophyta</taxon>
        <taxon>core chlorophytes</taxon>
        <taxon>Trebouxiophyceae</taxon>
        <taxon>Chlorellales</taxon>
        <taxon>Chlorellaceae</taxon>
        <taxon>Chlorella clade</taxon>
        <taxon>Chlorella</taxon>
    </lineage>
</organism>
<feature type="region of interest" description="Disordered" evidence="2">
    <location>
        <begin position="36"/>
        <end position="61"/>
    </location>
</feature>
<dbReference type="RefSeq" id="XP_005851122.1">
    <property type="nucleotide sequence ID" value="XM_005851060.1"/>
</dbReference>
<dbReference type="GeneID" id="17358913"/>
<dbReference type="Gene3D" id="3.30.1370.10">
    <property type="entry name" value="K Homology domain, type 1"/>
    <property type="match status" value="1"/>
</dbReference>
<evidence type="ECO:0000313" key="5">
    <source>
        <dbReference type="Proteomes" id="UP000008141"/>
    </source>
</evidence>
<dbReference type="STRING" id="554065.E1Z4A7"/>
<feature type="compositionally biased region" description="Low complexity" evidence="2">
    <location>
        <begin position="208"/>
        <end position="218"/>
    </location>
</feature>
<accession>E1Z4A7</accession>
<feature type="region of interest" description="Disordered" evidence="2">
    <location>
        <begin position="292"/>
        <end position="319"/>
    </location>
</feature>
<proteinExistence type="predicted"/>
<name>E1Z4A7_CHLVA</name>
<evidence type="ECO:0000256" key="2">
    <source>
        <dbReference type="SAM" id="MobiDB-lite"/>
    </source>
</evidence>
<evidence type="ECO:0000313" key="4">
    <source>
        <dbReference type="EMBL" id="EFN59020.1"/>
    </source>
</evidence>
<dbReference type="SUPFAM" id="SSF54791">
    <property type="entry name" value="Eukaryotic type KH-domain (KH-domain type I)"/>
    <property type="match status" value="1"/>
</dbReference>
<evidence type="ECO:0000259" key="3">
    <source>
        <dbReference type="Pfam" id="PF00013"/>
    </source>
</evidence>
<dbReference type="eggNOG" id="ENOG502S72G">
    <property type="taxonomic scope" value="Eukaryota"/>
</dbReference>
<protein>
    <recommendedName>
        <fullName evidence="3">K Homology domain-containing protein</fullName>
    </recommendedName>
</protein>
<dbReference type="InterPro" id="IPR004088">
    <property type="entry name" value="KH_dom_type_1"/>
</dbReference>
<dbReference type="OrthoDB" id="550454at2759"/>
<keyword evidence="1" id="KW-0694">RNA-binding</keyword>
<feature type="compositionally biased region" description="Low complexity" evidence="2">
    <location>
        <begin position="260"/>
        <end position="278"/>
    </location>
</feature>
<gene>
    <name evidence="4" type="ORF">CHLNCDRAFT_137699</name>
</gene>
<dbReference type="InterPro" id="IPR036612">
    <property type="entry name" value="KH_dom_type_1_sf"/>
</dbReference>
<dbReference type="Pfam" id="PF00013">
    <property type="entry name" value="KH_1"/>
    <property type="match status" value="1"/>
</dbReference>
<dbReference type="CDD" id="cd00105">
    <property type="entry name" value="KH-I"/>
    <property type="match status" value="1"/>
</dbReference>
<reference evidence="4 5" key="1">
    <citation type="journal article" date="2010" name="Plant Cell">
        <title>The Chlorella variabilis NC64A genome reveals adaptation to photosymbiosis, coevolution with viruses, and cryptic sex.</title>
        <authorList>
            <person name="Blanc G."/>
            <person name="Duncan G."/>
            <person name="Agarkova I."/>
            <person name="Borodovsky M."/>
            <person name="Gurnon J."/>
            <person name="Kuo A."/>
            <person name="Lindquist E."/>
            <person name="Lucas S."/>
            <person name="Pangilinan J."/>
            <person name="Polle J."/>
            <person name="Salamov A."/>
            <person name="Terry A."/>
            <person name="Yamada T."/>
            <person name="Dunigan D.D."/>
            <person name="Grigoriev I.V."/>
            <person name="Claverie J.M."/>
            <person name="Van Etten J.L."/>
        </authorList>
    </citation>
    <scope>NUCLEOTIDE SEQUENCE [LARGE SCALE GENOMIC DNA]</scope>
    <source>
        <strain evidence="4 5">NC64A</strain>
    </source>
</reference>
<sequence>MSSVTDALLQLRAKAQLSASNLRERKAQALAQLLAQQHAAEQNAGHTPSGPRRKSDGVEDEQQGIVSAEMSVGGGALLRVTLLAAGYVIGPAGASVRDVSRTTGADIRSWSESFQDASAGPAAASRRVRTIVIEGKRRCVVHALRIIAAAVDRYVDLTGGSYCGQAVDRAHVIDGCTFFYSPPPRAAVPFAAALRSHDSVASPAALKSPSFPGSPAAAADKENATGGGGSAGAPTHAALAPRVLLSPPFSPSRHQTHRVPPLSALPATPAAAGAATGAHTLQTALRTASGAAVGAMPSASEAMDVDHEEEQEQEEAPTPGYRTYSLFGGSGLGPGGSVLQREPFGGVSSLFASAFEASPTPSISAAGADSLFTSRGLPPLGAGAAGGDVGAIGAGAALPSTDPPAYSFLDAPSSAGPGAGSLLRTPSIGDDSLLAATGFPSYSSFANRASEFQSHVWDAPAPPPPSSALAAGPLAQLPLGAAVQGWCQQGSLFGPF</sequence>
<dbReference type="PROSITE" id="PS50084">
    <property type="entry name" value="KH_TYPE_1"/>
    <property type="match status" value="1"/>
</dbReference>
<feature type="compositionally biased region" description="Acidic residues" evidence="2">
    <location>
        <begin position="306"/>
        <end position="315"/>
    </location>
</feature>
<dbReference type="AlphaFoldDB" id="E1Z4A7"/>
<feature type="domain" description="K Homology" evidence="3">
    <location>
        <begin position="85"/>
        <end position="148"/>
    </location>
</feature>
<dbReference type="GO" id="GO:0003723">
    <property type="term" value="F:RNA binding"/>
    <property type="evidence" value="ECO:0007669"/>
    <property type="project" value="UniProtKB-UniRule"/>
</dbReference>
<evidence type="ECO:0000256" key="1">
    <source>
        <dbReference type="PROSITE-ProRule" id="PRU00117"/>
    </source>
</evidence>